<keyword evidence="2" id="KW-1185">Reference proteome</keyword>
<gene>
    <name evidence="1" type="ORF">HJ526_17170</name>
</gene>
<organism evidence="1 2">
    <name type="scientific">Donghicola mangrovi</name>
    <dbReference type="NCBI Taxonomy" id="2729614"/>
    <lineage>
        <taxon>Bacteria</taxon>
        <taxon>Pseudomonadati</taxon>
        <taxon>Pseudomonadota</taxon>
        <taxon>Alphaproteobacteria</taxon>
        <taxon>Rhodobacterales</taxon>
        <taxon>Roseobacteraceae</taxon>
        <taxon>Donghicola</taxon>
    </lineage>
</organism>
<dbReference type="Proteomes" id="UP000523601">
    <property type="component" value="Unassembled WGS sequence"/>
</dbReference>
<protein>
    <recommendedName>
        <fullName evidence="3">Sulfotransferase domain-containing protein</fullName>
    </recommendedName>
</protein>
<reference evidence="1 2" key="1">
    <citation type="submission" date="2020-04" db="EMBL/GenBank/DDBJ databases">
        <title>Donghicola sp., a member of the Rhodobacteraceae family isolated from mangrove forest in Thailand.</title>
        <authorList>
            <person name="Charoenyingcharoen P."/>
            <person name="Yukphan P."/>
        </authorList>
    </citation>
    <scope>NUCLEOTIDE SEQUENCE [LARGE SCALE GENOMIC DNA]</scope>
    <source>
        <strain evidence="1 2">C2-DW-16</strain>
    </source>
</reference>
<name>A0ABX2PI21_9RHOB</name>
<dbReference type="SUPFAM" id="SSF52540">
    <property type="entry name" value="P-loop containing nucleoside triphosphate hydrolases"/>
    <property type="match status" value="1"/>
</dbReference>
<dbReference type="RefSeq" id="WP_176855849.1">
    <property type="nucleotide sequence ID" value="NZ_JABCJD010000011.1"/>
</dbReference>
<accession>A0ABX2PI21</accession>
<evidence type="ECO:0008006" key="3">
    <source>
        <dbReference type="Google" id="ProtNLM"/>
    </source>
</evidence>
<dbReference type="InterPro" id="IPR027417">
    <property type="entry name" value="P-loop_NTPase"/>
</dbReference>
<evidence type="ECO:0000313" key="1">
    <source>
        <dbReference type="EMBL" id="NVO29158.1"/>
    </source>
</evidence>
<comment type="caution">
    <text evidence="1">The sequence shown here is derived from an EMBL/GenBank/DDBJ whole genome shotgun (WGS) entry which is preliminary data.</text>
</comment>
<sequence>MKNFEDILWLGAHKTGTTYLQNVLDRSRSALADAGILYLGLQAFRSRCTKPLLYSGSAHSGITSGVRSVCEGRGRYLIFDENILSLVQDVQATHGLYPGGEERALHLCNTLHLDKPLLVLGVRKYSDFLPSLFCETIKAQPFLPFHSFQKTLFSALSWCDLAERLLAAFPEARLKIYTVEAMRDREAELLSWVCGNVPPSQWTVEAQSKARREGFSHDSMVLLHELAEARGIDNITATDLTNCLKAHPRDSQSRSFDPWTPSEKAVLDLKYRVDVNAIRALSRVDFWVPSA</sequence>
<proteinExistence type="predicted"/>
<evidence type="ECO:0000313" key="2">
    <source>
        <dbReference type="Proteomes" id="UP000523601"/>
    </source>
</evidence>
<dbReference type="EMBL" id="JABCJD010000011">
    <property type="protein sequence ID" value="NVO29158.1"/>
    <property type="molecule type" value="Genomic_DNA"/>
</dbReference>